<keyword evidence="2" id="KW-0507">mRNA processing</keyword>
<dbReference type="InterPro" id="IPR018846">
    <property type="entry name" value="Beta-prop_RSE1/DDB1/CPSF1_1st"/>
</dbReference>
<dbReference type="InterPro" id="IPR058543">
    <property type="entry name" value="Beta-prop_RSE1/DDB1/CPSF1_2nd"/>
</dbReference>
<dbReference type="EMBL" id="JAVRRG010000159">
    <property type="protein sequence ID" value="KAK5080047.1"/>
    <property type="molecule type" value="Genomic_DNA"/>
</dbReference>
<dbReference type="Proteomes" id="UP001345013">
    <property type="component" value="Unassembled WGS sequence"/>
</dbReference>
<accession>A0ABR0K066</accession>
<feature type="domain" description="RSE1/DDB1/CPSF1 C-terminal" evidence="5">
    <location>
        <begin position="990"/>
        <end position="1343"/>
    </location>
</feature>
<feature type="compositionally biased region" description="Acidic residues" evidence="4">
    <location>
        <begin position="439"/>
        <end position="452"/>
    </location>
</feature>
<sequence length="1378" mass="151437">MQCYSELLPPSGVTNSVRASFTSDAATNLIVAKTSLLQIFDFVVSEGSEEVKLVLVAEFALQGTISALATVRPLKSKSGGDALLIAFRDAKLSLIEWDPTQHSISTISIHYYENHDLLLCPWSPHLKDCVSHLTIDPSSRCAAFNFNANSLAIIPFHQDNDDLAMDDGFDDLDDQNTDRSPTRQPNGDSHHEDKLYAPSFVLPMTALDPGLLHPIAMTFLHEYREPTIGVLYSTLAASMNMSPERRDVLAYAVYTLDIEQKASTTLLSVSKLPNDLQQVVAVPAPIGGTLLLGGNELIHIDQGGRANAIGVNEFSKQYSSFPMAYQSHLELRLEGSQVQRLDTSSNDMLLILADGLFVVLSFLVDGRSVSGLSLQKIDTSWTSNIFQARCSTITSLPQSHLFLGSEEADSVTITTARRTAQLKRITSRAFFDDTNGEISLEEEEEDDDDDLYADSKANRNNQQGSLEGSNIVLKSRLHSIAPLQDIALGRSQKRKREGNDEADTFAASIDRLELVASSNTGSNGSLAFLSRLLKPKVVKKFKRGHAQSVFALSSDTSELEEDVRPFDDMLVVADGAGSSNKQSSLLSLSPMIAEKEGNDFEKADRAVATGRLATGSHIVVYTRDIRAYNKDFGLDQIFAIVDEDTDATAEVVAATVTETHILALKSDGKITLLMTDKSGDLDEVDLPDTIPSEDVLSACIYEDNHDFFDTKRYNTKSPHRKVLILAVLDKQGSLSLHPVSNLNVQVFQYTGVDFLPPHLSPDLQIPKHWRNKDTLAEMTLCTLGPVAHGRPYLLLRNKSFDVTIYEPYPAPDVKGAYRFLKLSCHNGDPREAYNDRGEALSNASRPCVKPLHDVAGLGMAFVTGKYPSVIVKTDSSMPHGHRLDTGPVLDVSSFHDSSCNRGFIYANAENDLTFCEIGTKTILDFAHWAIEKEDVNEEVTGLTYYPRTGSYVLATSHAASFHLPRDDEWHPEWEQQYEKASTSFLPTSRAFSLKLISSGTHSVISQHYFEPDEQVLSVKCMNLEVSEQTHERKDLVVVGTGIMRGENVVTRGNLYLFDIVDVVPQPDIPETDLKLKLITKEDVRGAVTAISPIGTQGFVLAAQGQKCMVRGLREDNAILPVGFMDMHYYVSVAKELAGTGLTILADAFAGLWLMGYSEEPYKMQLLGRDLENPSVVAAEFLPQDKQLYIISSDGNGDLRILQYDPWNPKTERGSILLHRSTFNTGYLPTLMALLPRLPTPSEALVAATSAAPNESDSEDGMQVEIPALPTNHQVLIVTKEGAIALISPLAEQSYRRLSTLQTALTTHLEQPCGLNPRAHRQVETDGVGGRAMIDGEVVKRWLDQSSQHKYSLADRVGGTVWEVRSDLEAIGGAGLGFL</sequence>
<name>A0ABR0K066_9EURO</name>
<dbReference type="InterPro" id="IPR004871">
    <property type="entry name" value="RSE1/DDB1/CPSF1_C"/>
</dbReference>
<dbReference type="InterPro" id="IPR015943">
    <property type="entry name" value="WD40/YVTN_repeat-like_dom_sf"/>
</dbReference>
<evidence type="ECO:0000256" key="1">
    <source>
        <dbReference type="ARBA" id="ARBA00004123"/>
    </source>
</evidence>
<feature type="compositionally biased region" description="Polar residues" evidence="4">
    <location>
        <begin position="458"/>
        <end position="467"/>
    </location>
</feature>
<protein>
    <submittedName>
        <fullName evidence="8">mRNA cleavage and polyadenylation factor subunit</fullName>
    </submittedName>
</protein>
<evidence type="ECO:0000256" key="3">
    <source>
        <dbReference type="ARBA" id="ARBA00023242"/>
    </source>
</evidence>
<evidence type="ECO:0000313" key="9">
    <source>
        <dbReference type="Proteomes" id="UP001345013"/>
    </source>
</evidence>
<evidence type="ECO:0000259" key="7">
    <source>
        <dbReference type="Pfam" id="PF23726"/>
    </source>
</evidence>
<evidence type="ECO:0000256" key="2">
    <source>
        <dbReference type="ARBA" id="ARBA00022664"/>
    </source>
</evidence>
<keyword evidence="9" id="KW-1185">Reference proteome</keyword>
<comment type="caution">
    <text evidence="8">The sequence shown here is derived from an EMBL/GenBank/DDBJ whole genome shotgun (WGS) entry which is preliminary data.</text>
</comment>
<evidence type="ECO:0000313" key="8">
    <source>
        <dbReference type="EMBL" id="KAK5080047.1"/>
    </source>
</evidence>
<feature type="region of interest" description="Disordered" evidence="4">
    <location>
        <begin position="165"/>
        <end position="192"/>
    </location>
</feature>
<evidence type="ECO:0000259" key="5">
    <source>
        <dbReference type="Pfam" id="PF03178"/>
    </source>
</evidence>
<dbReference type="Pfam" id="PF10433">
    <property type="entry name" value="Beta-prop_RSE1_1st"/>
    <property type="match status" value="1"/>
</dbReference>
<organism evidence="8 9">
    <name type="scientific">Lithohypha guttulata</name>
    <dbReference type="NCBI Taxonomy" id="1690604"/>
    <lineage>
        <taxon>Eukaryota</taxon>
        <taxon>Fungi</taxon>
        <taxon>Dikarya</taxon>
        <taxon>Ascomycota</taxon>
        <taxon>Pezizomycotina</taxon>
        <taxon>Eurotiomycetes</taxon>
        <taxon>Chaetothyriomycetidae</taxon>
        <taxon>Chaetothyriales</taxon>
        <taxon>Trichomeriaceae</taxon>
        <taxon>Lithohypha</taxon>
    </lineage>
</organism>
<dbReference type="InterPro" id="IPR050358">
    <property type="entry name" value="RSE1/DDB1/CFT1"/>
</dbReference>
<feature type="domain" description="RSE1/DDB1/CPSF1 second beta-propeller" evidence="7">
    <location>
        <begin position="536"/>
        <end position="917"/>
    </location>
</feature>
<gene>
    <name evidence="8" type="primary">CFT1</name>
    <name evidence="8" type="ORF">LTR24_008707</name>
</gene>
<reference evidence="8 9" key="1">
    <citation type="submission" date="2023-08" db="EMBL/GenBank/DDBJ databases">
        <title>Black Yeasts Isolated from many extreme environments.</title>
        <authorList>
            <person name="Coleine C."/>
            <person name="Stajich J.E."/>
            <person name="Selbmann L."/>
        </authorList>
    </citation>
    <scope>NUCLEOTIDE SEQUENCE [LARGE SCALE GENOMIC DNA]</scope>
    <source>
        <strain evidence="8 9">CCFEE 5885</strain>
    </source>
</reference>
<feature type="region of interest" description="Disordered" evidence="4">
    <location>
        <begin position="436"/>
        <end position="467"/>
    </location>
</feature>
<dbReference type="Gene3D" id="2.130.10.10">
    <property type="entry name" value="YVTN repeat-like/Quinoprotein amine dehydrogenase"/>
    <property type="match status" value="2"/>
</dbReference>
<comment type="subcellular location">
    <subcellularLocation>
        <location evidence="1">Nucleus</location>
    </subcellularLocation>
</comment>
<evidence type="ECO:0000259" key="6">
    <source>
        <dbReference type="Pfam" id="PF10433"/>
    </source>
</evidence>
<evidence type="ECO:0000256" key="4">
    <source>
        <dbReference type="SAM" id="MobiDB-lite"/>
    </source>
</evidence>
<feature type="domain" description="RSE1/DDB1/CPSF1 first beta-propeller" evidence="6">
    <location>
        <begin position="13"/>
        <end position="415"/>
    </location>
</feature>
<proteinExistence type="predicted"/>
<dbReference type="PANTHER" id="PTHR10644">
    <property type="entry name" value="DNA REPAIR/RNA PROCESSING CPSF FAMILY"/>
    <property type="match status" value="1"/>
</dbReference>
<feature type="compositionally biased region" description="Acidic residues" evidence="4">
    <location>
        <begin position="165"/>
        <end position="175"/>
    </location>
</feature>
<dbReference type="Pfam" id="PF23726">
    <property type="entry name" value="Beta-prop_RSE1_2nd"/>
    <property type="match status" value="1"/>
</dbReference>
<keyword evidence="3" id="KW-0539">Nucleus</keyword>
<dbReference type="Pfam" id="PF03178">
    <property type="entry name" value="CPSF_A"/>
    <property type="match status" value="1"/>
</dbReference>